<reference evidence="1 2" key="1">
    <citation type="submission" date="2023-07" db="EMBL/GenBank/DDBJ databases">
        <title>Sorghum-associated microbial communities from plants grown in Nebraska, USA.</title>
        <authorList>
            <person name="Schachtman D."/>
        </authorList>
    </citation>
    <scope>NUCLEOTIDE SEQUENCE [LARGE SCALE GENOMIC DNA]</scope>
    <source>
        <strain evidence="1 2">BE313</strain>
    </source>
</reference>
<accession>A0ABU2CF74</accession>
<name>A0ABU2CF74_9BURK</name>
<dbReference type="Proteomes" id="UP001180487">
    <property type="component" value="Unassembled WGS sequence"/>
</dbReference>
<keyword evidence="2" id="KW-1185">Reference proteome</keyword>
<organism evidence="1 2">
    <name type="scientific">Rhodoferax ferrireducens</name>
    <dbReference type="NCBI Taxonomy" id="192843"/>
    <lineage>
        <taxon>Bacteria</taxon>
        <taxon>Pseudomonadati</taxon>
        <taxon>Pseudomonadota</taxon>
        <taxon>Betaproteobacteria</taxon>
        <taxon>Burkholderiales</taxon>
        <taxon>Comamonadaceae</taxon>
        <taxon>Rhodoferax</taxon>
    </lineage>
</organism>
<protein>
    <submittedName>
        <fullName evidence="1">Acetyl/propionyl-CoA carboxylase alpha subunit</fullName>
    </submittedName>
</protein>
<evidence type="ECO:0000313" key="2">
    <source>
        <dbReference type="Proteomes" id="UP001180487"/>
    </source>
</evidence>
<evidence type="ECO:0000313" key="1">
    <source>
        <dbReference type="EMBL" id="MDR7380007.1"/>
    </source>
</evidence>
<proteinExistence type="predicted"/>
<dbReference type="RefSeq" id="WP_310376932.1">
    <property type="nucleotide sequence ID" value="NZ_JAVDXT010000006.1"/>
</dbReference>
<gene>
    <name evidence="1" type="ORF">J2X19_004709</name>
</gene>
<sequence length="41" mass="4585">MFEKILIANRGDQRLRRAAAKLHCLAHVVCADDLTAKEAHV</sequence>
<comment type="caution">
    <text evidence="1">The sequence shown here is derived from an EMBL/GenBank/DDBJ whole genome shotgun (WGS) entry which is preliminary data.</text>
</comment>
<dbReference type="EMBL" id="JAVDXT010000006">
    <property type="protein sequence ID" value="MDR7380007.1"/>
    <property type="molecule type" value="Genomic_DNA"/>
</dbReference>